<evidence type="ECO:0000259" key="1">
    <source>
        <dbReference type="PROSITE" id="PS50042"/>
    </source>
</evidence>
<dbReference type="InterPro" id="IPR043129">
    <property type="entry name" value="ATPase_NBD"/>
</dbReference>
<dbReference type="SUPFAM" id="SSF53067">
    <property type="entry name" value="Actin-like ATPase domain"/>
    <property type="match status" value="1"/>
</dbReference>
<gene>
    <name evidence="2" type="ORF">NS319_17095</name>
</gene>
<protein>
    <recommendedName>
        <fullName evidence="1">Cyclic nucleotide-binding domain-containing protein</fullName>
    </recommendedName>
</protein>
<dbReference type="GO" id="GO:0009384">
    <property type="term" value="F:N-acylmannosamine kinase activity"/>
    <property type="evidence" value="ECO:0007669"/>
    <property type="project" value="TreeGrafter"/>
</dbReference>
<dbReference type="PROSITE" id="PS50042">
    <property type="entry name" value="CNMP_BINDING_3"/>
    <property type="match status" value="1"/>
</dbReference>
<dbReference type="SUPFAM" id="SSF46785">
    <property type="entry name" value="Winged helix' DNA-binding domain"/>
    <property type="match status" value="1"/>
</dbReference>
<dbReference type="Pfam" id="PF00480">
    <property type="entry name" value="ROK"/>
    <property type="match status" value="1"/>
</dbReference>
<dbReference type="Gene3D" id="3.30.420.40">
    <property type="match status" value="2"/>
</dbReference>
<dbReference type="InterPro" id="IPR000595">
    <property type="entry name" value="cNMP-bd_dom"/>
</dbReference>
<dbReference type="Gene3D" id="1.10.10.10">
    <property type="entry name" value="Winged helix-like DNA-binding domain superfamily/Winged helix DNA-binding domain"/>
    <property type="match status" value="1"/>
</dbReference>
<comment type="caution">
    <text evidence="2">The sequence shown here is derived from an EMBL/GenBank/DDBJ whole genome shotgun (WGS) entry which is preliminary data.</text>
</comment>
<evidence type="ECO:0000313" key="3">
    <source>
        <dbReference type="Proteomes" id="UP000072867"/>
    </source>
</evidence>
<evidence type="ECO:0000313" key="2">
    <source>
        <dbReference type="EMBL" id="KTT67716.1"/>
    </source>
</evidence>
<proteinExistence type="predicted"/>
<dbReference type="PANTHER" id="PTHR18964">
    <property type="entry name" value="ROK (REPRESSOR, ORF, KINASE) FAMILY"/>
    <property type="match status" value="1"/>
</dbReference>
<feature type="domain" description="Cyclic nucleotide-binding" evidence="1">
    <location>
        <begin position="244"/>
        <end position="266"/>
    </location>
</feature>
<dbReference type="InterPro" id="IPR000600">
    <property type="entry name" value="ROK"/>
</dbReference>
<dbReference type="EMBL" id="LDTD01000154">
    <property type="protein sequence ID" value="KTT67716.1"/>
    <property type="molecule type" value="Genomic_DNA"/>
</dbReference>
<name>A0A147HSA0_9SPHN</name>
<dbReference type="InterPro" id="IPR036388">
    <property type="entry name" value="WH-like_DNA-bd_sf"/>
</dbReference>
<sequence>MKASRTADRCGRVRTNFQLDRAQQRVVHSLWVKGAASRLDLARNLGFSPAAMTAMARDLLAVGLVEEAESLRSPARGRPSVPLQIARDAGYAIGAAPHHGAVDVTLVDFHGSPIASVREAFEDTGPEVFARQVRRIVHELVERHHLLGRRLIGCGVGVPGPKAVTDRRHWLTVPNLPTWRDIDLQAVIGDALALPVWIENDANAAALADFYLAGVAQRCRSALVILFGHGIGAGVIENGRLAKGQNGNVGEIGLLFPSDRPRPSTVDLLRCLRAAGHEVRSADDVAPLIAADNETVASWTRRAAAQLDPVISNALAWFDPGEIILSGPLPQPIREQLALLLSDRPWYDELGRPAIRASAIGEKATVLGAALLPILASAGIAESFSVAVD</sequence>
<dbReference type="STRING" id="33051.SB4_11120"/>
<organism evidence="2 3">
    <name type="scientific">Sphingomonas sanguinis</name>
    <dbReference type="NCBI Taxonomy" id="33051"/>
    <lineage>
        <taxon>Bacteria</taxon>
        <taxon>Pseudomonadati</taxon>
        <taxon>Pseudomonadota</taxon>
        <taxon>Alphaproteobacteria</taxon>
        <taxon>Sphingomonadales</taxon>
        <taxon>Sphingomonadaceae</taxon>
        <taxon>Sphingomonas</taxon>
    </lineage>
</organism>
<dbReference type="InterPro" id="IPR036390">
    <property type="entry name" value="WH_DNA-bd_sf"/>
</dbReference>
<reference evidence="2 3" key="1">
    <citation type="journal article" date="2016" name="Front. Microbiol.">
        <title>Genomic Resource of Rice Seed Associated Bacteria.</title>
        <authorList>
            <person name="Midha S."/>
            <person name="Bansal K."/>
            <person name="Sharma S."/>
            <person name="Kumar N."/>
            <person name="Patil P.P."/>
            <person name="Chaudhry V."/>
            <person name="Patil P.B."/>
        </authorList>
    </citation>
    <scope>NUCLEOTIDE SEQUENCE [LARGE SCALE GENOMIC DNA]</scope>
    <source>
        <strain evidence="2 3">NS319</strain>
    </source>
</reference>
<dbReference type="PATRIC" id="fig|33051.3.peg.987"/>
<dbReference type="AlphaFoldDB" id="A0A147HSA0"/>
<dbReference type="GO" id="GO:0019262">
    <property type="term" value="P:N-acetylneuraminate catabolic process"/>
    <property type="evidence" value="ECO:0007669"/>
    <property type="project" value="TreeGrafter"/>
</dbReference>
<accession>A0A147HSA0</accession>
<dbReference type="PANTHER" id="PTHR18964:SF169">
    <property type="entry name" value="N-ACETYLMANNOSAMINE KINASE"/>
    <property type="match status" value="1"/>
</dbReference>
<dbReference type="Proteomes" id="UP000072867">
    <property type="component" value="Unassembled WGS sequence"/>
</dbReference>